<dbReference type="InterPro" id="IPR050231">
    <property type="entry name" value="Iron_ascorbate_oxido_reductase"/>
</dbReference>
<organism evidence="2">
    <name type="scientific">marine metagenome</name>
    <dbReference type="NCBI Taxonomy" id="408172"/>
    <lineage>
        <taxon>unclassified sequences</taxon>
        <taxon>metagenomes</taxon>
        <taxon>ecological metagenomes</taxon>
    </lineage>
</organism>
<dbReference type="SUPFAM" id="SSF51197">
    <property type="entry name" value="Clavaminate synthase-like"/>
    <property type="match status" value="1"/>
</dbReference>
<dbReference type="Gene3D" id="2.60.120.330">
    <property type="entry name" value="B-lactam Antibiotic, Isopenicillin N Synthase, Chain"/>
    <property type="match status" value="1"/>
</dbReference>
<dbReference type="InterPro" id="IPR027443">
    <property type="entry name" value="IPNS-like_sf"/>
</dbReference>
<dbReference type="InterPro" id="IPR044861">
    <property type="entry name" value="IPNS-like_FE2OG_OXY"/>
</dbReference>
<proteinExistence type="predicted"/>
<evidence type="ECO:0000259" key="1">
    <source>
        <dbReference type="PROSITE" id="PS51471"/>
    </source>
</evidence>
<dbReference type="AlphaFoldDB" id="A0A381X126"/>
<dbReference type="Pfam" id="PF14226">
    <property type="entry name" value="DIOX_N"/>
    <property type="match status" value="1"/>
</dbReference>
<dbReference type="InterPro" id="IPR005123">
    <property type="entry name" value="Oxoglu/Fe-dep_dioxygenase_dom"/>
</dbReference>
<dbReference type="PANTHER" id="PTHR47990">
    <property type="entry name" value="2-OXOGLUTARATE (2OG) AND FE(II)-DEPENDENT OXYGENASE SUPERFAMILY PROTEIN-RELATED"/>
    <property type="match status" value="1"/>
</dbReference>
<sequence length="279" mass="31786">MNVRTVKYTDSNAPYEFTRSLRQTGFSVLTHHSIPKYLVDEVYSEWKEFFRSGAKTNYKFDPIKQDGFFPFGTENAKGCQTKDLKEFYHIYPWGRYPVEISNATIELYERLVELTSVLLGWIQDETPDHVKSLFSIPLPEMIKRSKTNLLRILHYPPLDGGEEPGAIRGAAHEDINLITLLVAGTQPGLQVKDNNSNWHNVPCDIGSIAINAGDMLQEASGGYFPSTTHQVINPGNEIKNESRYSMPLFLHPRDEVVLSDRYTAGQYLDERLKEIGLKE</sequence>
<dbReference type="PROSITE" id="PS51471">
    <property type="entry name" value="FE2OG_OXY"/>
    <property type="match status" value="1"/>
</dbReference>
<evidence type="ECO:0000313" key="2">
    <source>
        <dbReference type="EMBL" id="SVA58248.1"/>
    </source>
</evidence>
<accession>A0A381X126</accession>
<dbReference type="Pfam" id="PF03171">
    <property type="entry name" value="2OG-FeII_Oxy"/>
    <property type="match status" value="1"/>
</dbReference>
<gene>
    <name evidence="2" type="ORF">METZ01_LOCUS111102</name>
</gene>
<feature type="domain" description="Fe2OG dioxygenase" evidence="1">
    <location>
        <begin position="146"/>
        <end position="252"/>
    </location>
</feature>
<dbReference type="EMBL" id="UINC01013490">
    <property type="protein sequence ID" value="SVA58248.1"/>
    <property type="molecule type" value="Genomic_DNA"/>
</dbReference>
<reference evidence="2" key="1">
    <citation type="submission" date="2018-05" db="EMBL/GenBank/DDBJ databases">
        <authorList>
            <person name="Lanie J.A."/>
            <person name="Ng W.-L."/>
            <person name="Kazmierczak K.M."/>
            <person name="Andrzejewski T.M."/>
            <person name="Davidsen T.M."/>
            <person name="Wayne K.J."/>
            <person name="Tettelin H."/>
            <person name="Glass J.I."/>
            <person name="Rusch D."/>
            <person name="Podicherti R."/>
            <person name="Tsui H.-C.T."/>
            <person name="Winkler M.E."/>
        </authorList>
    </citation>
    <scope>NUCLEOTIDE SEQUENCE</scope>
</reference>
<name>A0A381X126_9ZZZZ</name>
<dbReference type="InterPro" id="IPR026992">
    <property type="entry name" value="DIOX_N"/>
</dbReference>
<protein>
    <recommendedName>
        <fullName evidence="1">Fe2OG dioxygenase domain-containing protein</fullName>
    </recommendedName>
</protein>